<protein>
    <submittedName>
        <fullName evidence="1">Uncharacterized protein</fullName>
    </submittedName>
</protein>
<dbReference type="Proteomes" id="UP000244855">
    <property type="component" value="Unassembled WGS sequence"/>
</dbReference>
<dbReference type="EMBL" id="KZ806370">
    <property type="protein sequence ID" value="PVH90378.1"/>
    <property type="molecule type" value="Genomic_DNA"/>
</dbReference>
<keyword evidence="2" id="KW-1185">Reference proteome</keyword>
<evidence type="ECO:0000313" key="1">
    <source>
        <dbReference type="EMBL" id="PVH90378.1"/>
    </source>
</evidence>
<accession>A0A2V1CXA1</accession>
<proteinExistence type="predicted"/>
<reference evidence="1 2" key="1">
    <citation type="journal article" date="2018" name="Sci. Rep.">
        <title>Comparative genomics provides insights into the lifestyle and reveals functional heterogeneity of dark septate endophytic fungi.</title>
        <authorList>
            <person name="Knapp D.G."/>
            <person name="Nemeth J.B."/>
            <person name="Barry K."/>
            <person name="Hainaut M."/>
            <person name="Henrissat B."/>
            <person name="Johnson J."/>
            <person name="Kuo A."/>
            <person name="Lim J.H.P."/>
            <person name="Lipzen A."/>
            <person name="Nolan M."/>
            <person name="Ohm R.A."/>
            <person name="Tamas L."/>
            <person name="Grigoriev I.V."/>
            <person name="Spatafora J.W."/>
            <person name="Nagy L.G."/>
            <person name="Kovacs G.M."/>
        </authorList>
    </citation>
    <scope>NUCLEOTIDE SEQUENCE [LARGE SCALE GENOMIC DNA]</scope>
    <source>
        <strain evidence="1 2">DSE2036</strain>
    </source>
</reference>
<gene>
    <name evidence="1" type="ORF">DM02DRAFT_678651</name>
</gene>
<organism evidence="1 2">
    <name type="scientific">Periconia macrospinosa</name>
    <dbReference type="NCBI Taxonomy" id="97972"/>
    <lineage>
        <taxon>Eukaryota</taxon>
        <taxon>Fungi</taxon>
        <taxon>Dikarya</taxon>
        <taxon>Ascomycota</taxon>
        <taxon>Pezizomycotina</taxon>
        <taxon>Dothideomycetes</taxon>
        <taxon>Pleosporomycetidae</taxon>
        <taxon>Pleosporales</taxon>
        <taxon>Massarineae</taxon>
        <taxon>Periconiaceae</taxon>
        <taxon>Periconia</taxon>
    </lineage>
</organism>
<dbReference type="AlphaFoldDB" id="A0A2V1CXA1"/>
<evidence type="ECO:0000313" key="2">
    <source>
        <dbReference type="Proteomes" id="UP000244855"/>
    </source>
</evidence>
<sequence>MAKYTERDVENALRDVENGTSVKQAVQRHGLTSTSYGYQHLKKNTLSNGFSARKPLAMHQPTHKYGPSLAVY</sequence>
<name>A0A2V1CXA1_9PLEO</name>